<reference evidence="2" key="1">
    <citation type="journal article" date="2021" name="PeerJ">
        <title>Extensive microbial diversity within the chicken gut microbiome revealed by metagenomics and culture.</title>
        <authorList>
            <person name="Gilroy R."/>
            <person name="Ravi A."/>
            <person name="Getino M."/>
            <person name="Pursley I."/>
            <person name="Horton D.L."/>
            <person name="Alikhan N.F."/>
            <person name="Baker D."/>
            <person name="Gharbi K."/>
            <person name="Hall N."/>
            <person name="Watson M."/>
            <person name="Adriaenssens E.M."/>
            <person name="Foster-Nyarko E."/>
            <person name="Jarju S."/>
            <person name="Secka A."/>
            <person name="Antonio M."/>
            <person name="Oren A."/>
            <person name="Chaudhuri R.R."/>
            <person name="La Ragione R."/>
            <person name="Hildebrand F."/>
            <person name="Pallen M.J."/>
        </authorList>
    </citation>
    <scope>NUCLEOTIDE SEQUENCE</scope>
    <source>
        <strain evidence="2">ChiHecec2B26-12326</strain>
    </source>
</reference>
<evidence type="ECO:0000259" key="1">
    <source>
        <dbReference type="Pfam" id="PF13776"/>
    </source>
</evidence>
<sequence>MYIYEHNDWPSFSWDKELVHAKLNEVYKAVGYLMGRLSL</sequence>
<organism evidence="2 3">
    <name type="scientific">Candidatus Parabacteroides intestinigallinarum</name>
    <dbReference type="NCBI Taxonomy" id="2838722"/>
    <lineage>
        <taxon>Bacteria</taxon>
        <taxon>Pseudomonadati</taxon>
        <taxon>Bacteroidota</taxon>
        <taxon>Bacteroidia</taxon>
        <taxon>Bacteroidales</taxon>
        <taxon>Tannerellaceae</taxon>
        <taxon>Parabacteroides</taxon>
    </lineage>
</organism>
<dbReference type="EMBL" id="DXEN01000026">
    <property type="protein sequence ID" value="HIX85795.1"/>
    <property type="molecule type" value="Genomic_DNA"/>
</dbReference>
<dbReference type="Pfam" id="PF13776">
    <property type="entry name" value="DUF4172"/>
    <property type="match status" value="1"/>
</dbReference>
<gene>
    <name evidence="2" type="ORF">H9848_04215</name>
</gene>
<protein>
    <submittedName>
        <fullName evidence="2">DUF4172 domain-containing protein</fullName>
    </submittedName>
</protein>
<dbReference type="AlphaFoldDB" id="A0A9D2BPL2"/>
<feature type="non-terminal residue" evidence="2">
    <location>
        <position position="39"/>
    </location>
</feature>
<feature type="domain" description="DUF4172" evidence="1">
    <location>
        <begin position="2"/>
        <end position="38"/>
    </location>
</feature>
<accession>A0A9D2BPL2</accession>
<comment type="caution">
    <text evidence="2">The sequence shown here is derived from an EMBL/GenBank/DDBJ whole genome shotgun (WGS) entry which is preliminary data.</text>
</comment>
<dbReference type="Proteomes" id="UP000823847">
    <property type="component" value="Unassembled WGS sequence"/>
</dbReference>
<reference evidence="2" key="2">
    <citation type="submission" date="2021-04" db="EMBL/GenBank/DDBJ databases">
        <authorList>
            <person name="Gilroy R."/>
        </authorList>
    </citation>
    <scope>NUCLEOTIDE SEQUENCE</scope>
    <source>
        <strain evidence="2">ChiHecec2B26-12326</strain>
    </source>
</reference>
<evidence type="ECO:0000313" key="2">
    <source>
        <dbReference type="EMBL" id="HIX85795.1"/>
    </source>
</evidence>
<dbReference type="InterPro" id="IPR025230">
    <property type="entry name" value="DUF4172"/>
</dbReference>
<name>A0A9D2BPL2_9BACT</name>
<proteinExistence type="predicted"/>
<evidence type="ECO:0000313" key="3">
    <source>
        <dbReference type="Proteomes" id="UP000823847"/>
    </source>
</evidence>